<dbReference type="SUPFAM" id="SSF81419">
    <property type="entry name" value="Mitochondrial cytochrome c oxidase subunit VIIa"/>
    <property type="match status" value="1"/>
</dbReference>
<evidence type="ECO:0000256" key="12">
    <source>
        <dbReference type="ARBA" id="ARBA00042325"/>
    </source>
</evidence>
<evidence type="ECO:0000256" key="6">
    <source>
        <dbReference type="ARBA" id="ARBA00022989"/>
    </source>
</evidence>
<keyword evidence="4" id="KW-0812">Transmembrane</keyword>
<proteinExistence type="inferred from homology"/>
<protein>
    <recommendedName>
        <fullName evidence="11">Cytochrome c oxidase subunit 7A2, mitochondrial</fullName>
    </recommendedName>
    <alternativeName>
        <fullName evidence="12">Cytochrome c oxidase subunit VIIa-liver/heart</fullName>
    </alternativeName>
</protein>
<sequence>VKQRLLATKHQGFGRTAASCSQTENRVPKKQKLFQEDSGIPVHPEHGIMDALVYTLVLQIGKTCQLYY</sequence>
<dbReference type="InterPro" id="IPR003177">
    <property type="entry name" value="Cytc_oxidase_su7a_met"/>
</dbReference>
<dbReference type="GO" id="GO:0002082">
    <property type="term" value="P:regulation of oxidative phosphorylation"/>
    <property type="evidence" value="ECO:0007669"/>
    <property type="project" value="TreeGrafter"/>
</dbReference>
<evidence type="ECO:0000256" key="7">
    <source>
        <dbReference type="ARBA" id="ARBA00022990"/>
    </source>
</evidence>
<keyword evidence="7" id="KW-0007">Acetylation</keyword>
<dbReference type="GO" id="GO:0045277">
    <property type="term" value="C:respiratory chain complex IV"/>
    <property type="evidence" value="ECO:0007669"/>
    <property type="project" value="InterPro"/>
</dbReference>
<organism evidence="13 14">
    <name type="scientific">Anser brachyrhynchus</name>
    <name type="common">Pink-footed goose</name>
    <dbReference type="NCBI Taxonomy" id="132585"/>
    <lineage>
        <taxon>Eukaryota</taxon>
        <taxon>Metazoa</taxon>
        <taxon>Chordata</taxon>
        <taxon>Craniata</taxon>
        <taxon>Vertebrata</taxon>
        <taxon>Euteleostomi</taxon>
        <taxon>Archelosauria</taxon>
        <taxon>Archosauria</taxon>
        <taxon>Dinosauria</taxon>
        <taxon>Saurischia</taxon>
        <taxon>Theropoda</taxon>
        <taxon>Coelurosauria</taxon>
        <taxon>Aves</taxon>
        <taxon>Neognathae</taxon>
        <taxon>Galloanserae</taxon>
        <taxon>Anseriformes</taxon>
        <taxon>Anatidae</taxon>
        <taxon>Anserinae</taxon>
        <taxon>Anser</taxon>
    </lineage>
</organism>
<dbReference type="PANTHER" id="PTHR10510">
    <property type="entry name" value="CYTOCHROME C OXIDASE POLYPEPTIDE 7A"/>
    <property type="match status" value="1"/>
</dbReference>
<evidence type="ECO:0000256" key="10">
    <source>
        <dbReference type="ARBA" id="ARBA00023136"/>
    </source>
</evidence>
<comment type="pathway">
    <text evidence="2">Energy metabolism; oxidative phosphorylation.</text>
</comment>
<evidence type="ECO:0000313" key="14">
    <source>
        <dbReference type="Proteomes" id="UP000694426"/>
    </source>
</evidence>
<dbReference type="Pfam" id="PF02238">
    <property type="entry name" value="COX7a"/>
    <property type="match status" value="1"/>
</dbReference>
<dbReference type="GO" id="GO:0097250">
    <property type="term" value="P:mitochondrial respirasome assembly"/>
    <property type="evidence" value="ECO:0007669"/>
    <property type="project" value="TreeGrafter"/>
</dbReference>
<evidence type="ECO:0000256" key="8">
    <source>
        <dbReference type="ARBA" id="ARBA00023002"/>
    </source>
</evidence>
<evidence type="ECO:0000256" key="5">
    <source>
        <dbReference type="ARBA" id="ARBA00022792"/>
    </source>
</evidence>
<accession>A0A8B9C1Y9</accession>
<evidence type="ECO:0000313" key="13">
    <source>
        <dbReference type="Ensembl" id="ENSABRP00000013082.1"/>
    </source>
</evidence>
<dbReference type="AlphaFoldDB" id="A0A8B9C1Y9"/>
<keyword evidence="9" id="KW-0496">Mitochondrion</keyword>
<comment type="subcellular location">
    <subcellularLocation>
        <location evidence="1">Mitochondrion inner membrane</location>
        <topology evidence="1">Single-pass membrane protein</topology>
    </subcellularLocation>
</comment>
<keyword evidence="6" id="KW-1133">Transmembrane helix</keyword>
<keyword evidence="8" id="KW-0560">Oxidoreductase</keyword>
<reference evidence="13" key="2">
    <citation type="submission" date="2025-09" db="UniProtKB">
        <authorList>
            <consortium name="Ensembl"/>
        </authorList>
    </citation>
    <scope>IDENTIFICATION</scope>
</reference>
<evidence type="ECO:0000256" key="11">
    <source>
        <dbReference type="ARBA" id="ARBA00040282"/>
    </source>
</evidence>
<evidence type="ECO:0000256" key="1">
    <source>
        <dbReference type="ARBA" id="ARBA00004434"/>
    </source>
</evidence>
<evidence type="ECO:0000256" key="3">
    <source>
        <dbReference type="ARBA" id="ARBA00009331"/>
    </source>
</evidence>
<evidence type="ECO:0000256" key="2">
    <source>
        <dbReference type="ARBA" id="ARBA00004673"/>
    </source>
</evidence>
<name>A0A8B9C1Y9_9AVES</name>
<dbReference type="InterPro" id="IPR039297">
    <property type="entry name" value="COX7a"/>
</dbReference>
<comment type="similarity">
    <text evidence="3">Belongs to the cytochrome c oxidase VIIa family.</text>
</comment>
<evidence type="ECO:0000256" key="4">
    <source>
        <dbReference type="ARBA" id="ARBA00022692"/>
    </source>
</evidence>
<dbReference type="Proteomes" id="UP000694426">
    <property type="component" value="Unplaced"/>
</dbReference>
<keyword evidence="5" id="KW-0999">Mitochondrion inner membrane</keyword>
<dbReference type="GO" id="GO:0006123">
    <property type="term" value="P:mitochondrial electron transport, cytochrome c to oxygen"/>
    <property type="evidence" value="ECO:0007669"/>
    <property type="project" value="InterPro"/>
</dbReference>
<keyword evidence="14" id="KW-1185">Reference proteome</keyword>
<dbReference type="Gene3D" id="4.10.91.10">
    <property type="entry name" value="Cytochrome c oxidase, subunit VIIa"/>
    <property type="match status" value="1"/>
</dbReference>
<dbReference type="InterPro" id="IPR036539">
    <property type="entry name" value="Cyt_c_oxidase_su7a_sf"/>
</dbReference>
<evidence type="ECO:0000256" key="9">
    <source>
        <dbReference type="ARBA" id="ARBA00023128"/>
    </source>
</evidence>
<dbReference type="GeneTree" id="ENSGT00960000191547"/>
<dbReference type="Ensembl" id="ENSABRT00000018707.1">
    <property type="protein sequence ID" value="ENSABRP00000013082.1"/>
    <property type="gene ID" value="ENSABRG00000011661.1"/>
</dbReference>
<dbReference type="PANTHER" id="PTHR10510:SF15">
    <property type="entry name" value="CYTOCHROME C OXIDASE SUBUNIT 7A2, MITOCHONDRIAL"/>
    <property type="match status" value="1"/>
</dbReference>
<dbReference type="GO" id="GO:0005743">
    <property type="term" value="C:mitochondrial inner membrane"/>
    <property type="evidence" value="ECO:0007669"/>
    <property type="project" value="UniProtKB-SubCell"/>
</dbReference>
<keyword evidence="10" id="KW-0472">Membrane</keyword>
<reference evidence="13" key="1">
    <citation type="submission" date="2025-08" db="UniProtKB">
        <authorList>
            <consortium name="Ensembl"/>
        </authorList>
    </citation>
    <scope>IDENTIFICATION</scope>
</reference>
<dbReference type="GO" id="GO:0016491">
    <property type="term" value="F:oxidoreductase activity"/>
    <property type="evidence" value="ECO:0007669"/>
    <property type="project" value="UniProtKB-KW"/>
</dbReference>